<name>B5W249_LIMMA</name>
<accession>B5W249</accession>
<evidence type="ECO:0000313" key="1">
    <source>
        <dbReference type="EMBL" id="EDZ94478.1"/>
    </source>
</evidence>
<proteinExistence type="predicted"/>
<reference evidence="1 2" key="1">
    <citation type="journal article" date="2011" name="Appl. Environ. Microbiol.">
        <title>Contribution of a Sodium Ion Gradient to Energy Conservation during Fermentation in the Cyanobacterium Arthrospira (Spirulina) maxima CS-328.</title>
        <authorList>
            <person name="Carrieri D."/>
            <person name="Ananyev G."/>
            <person name="Lenz O."/>
            <person name="Bryant D.A."/>
            <person name="Dismukes G.C."/>
        </authorList>
    </citation>
    <scope>NUCLEOTIDE SEQUENCE [LARGE SCALE GENOMIC DNA]</scope>
    <source>
        <strain evidence="1 2">CS-328</strain>
    </source>
</reference>
<protein>
    <submittedName>
        <fullName evidence="1">Uncharacterized protein</fullName>
    </submittedName>
</protein>
<evidence type="ECO:0000313" key="2">
    <source>
        <dbReference type="Proteomes" id="UP000004061"/>
    </source>
</evidence>
<dbReference type="Proteomes" id="UP000004061">
    <property type="component" value="Unassembled WGS sequence"/>
</dbReference>
<dbReference type="AlphaFoldDB" id="B5W249"/>
<comment type="caution">
    <text evidence="1">The sequence shown here is derived from an EMBL/GenBank/DDBJ whole genome shotgun (WGS) entry which is preliminary data.</text>
</comment>
<sequence>MVWGLTVYSLLSCESFEVLYLIVLRCQANLGLNSGSQQFPKIEAKAKVSIWTQPELNGVSGSAFRQTLRSRSLILNIWIKLLKIPLFMVCGCLDEVKIYPGFAVDHVCGGFGGSYVFVYWETGGSRGSG</sequence>
<gene>
    <name evidence="1" type="ORF">AmaxDRAFT_2847</name>
</gene>
<dbReference type="EMBL" id="ABYK01000019">
    <property type="protein sequence ID" value="EDZ94478.1"/>
    <property type="molecule type" value="Genomic_DNA"/>
</dbReference>
<organism evidence="1 2">
    <name type="scientific">Limnospira maxima CS-328</name>
    <dbReference type="NCBI Taxonomy" id="513049"/>
    <lineage>
        <taxon>Bacteria</taxon>
        <taxon>Bacillati</taxon>
        <taxon>Cyanobacteriota</taxon>
        <taxon>Cyanophyceae</taxon>
        <taxon>Oscillatoriophycideae</taxon>
        <taxon>Oscillatoriales</taxon>
        <taxon>Sirenicapillariaceae</taxon>
        <taxon>Limnospira</taxon>
    </lineage>
</organism>
<keyword evidence="2" id="KW-1185">Reference proteome</keyword>